<comment type="caution">
    <text evidence="5">The sequence shown here is derived from an EMBL/GenBank/DDBJ whole genome shotgun (WGS) entry which is preliminary data.</text>
</comment>
<dbReference type="SUPFAM" id="SSF53756">
    <property type="entry name" value="UDP-Glycosyltransferase/glycogen phosphorylase"/>
    <property type="match status" value="1"/>
</dbReference>
<evidence type="ECO:0000313" key="5">
    <source>
        <dbReference type="EMBL" id="MCK8780203.1"/>
    </source>
</evidence>
<gene>
    <name evidence="5" type="ORF">M0654_09435</name>
</gene>
<evidence type="ECO:0000259" key="4">
    <source>
        <dbReference type="Pfam" id="PF00852"/>
    </source>
</evidence>
<dbReference type="InterPro" id="IPR055270">
    <property type="entry name" value="Glyco_tran_10_C"/>
</dbReference>
<organism evidence="5 6">
    <name type="scientific">Neorhizobium turbinariae</name>
    <dbReference type="NCBI Taxonomy" id="2937795"/>
    <lineage>
        <taxon>Bacteria</taxon>
        <taxon>Pseudomonadati</taxon>
        <taxon>Pseudomonadota</taxon>
        <taxon>Alphaproteobacteria</taxon>
        <taxon>Hyphomicrobiales</taxon>
        <taxon>Rhizobiaceae</taxon>
        <taxon>Rhizobium/Agrobacterium group</taxon>
        <taxon>Neorhizobium</taxon>
    </lineage>
</organism>
<name>A0ABT0IQQ6_9HYPH</name>
<keyword evidence="6" id="KW-1185">Reference proteome</keyword>
<dbReference type="EMBL" id="JALPRY010000010">
    <property type="protein sequence ID" value="MCK8780203.1"/>
    <property type="molecule type" value="Genomic_DNA"/>
</dbReference>
<comment type="similarity">
    <text evidence="1">Belongs to the glycosyltransferase 10 family.</text>
</comment>
<sequence>MAAESTPSASRADFNGDWKSNLIRAAFVSSSPGWDWRRQFPDRVPEWDGVRFSFEPKEPAYDVLFVYDAVPHDMKLPTAGFRVFIASEPAAIKQYLPRFLAQFDLVLTTDAQTVHSNMRVTQPGVVWHAGAWDASGALKSVGTNWNDFAQLRPAKTKQISIVSSNKAYTQGHRDRLQFVERAKAYFGDELHVFGRGINTFADKLEVLEDYRYHIALENSVSDHYWTEKLADPFLTLTYPLYHGSQNVHDYFPKESLTRIDINDADGAIRIIKRVLESDTAERSLPYLEEARRRVLNEHNLFSILAGVAKDVAGQRGTIQVQGKQPKLKPERAFKPKGAKLRNSIAKRFVKVARLFQ</sequence>
<dbReference type="Pfam" id="PF00852">
    <property type="entry name" value="Glyco_transf_10"/>
    <property type="match status" value="1"/>
</dbReference>
<dbReference type="PANTHER" id="PTHR11929">
    <property type="entry name" value="ALPHA- 1,3 -FUCOSYLTRANSFERASE"/>
    <property type="match status" value="1"/>
</dbReference>
<dbReference type="PANTHER" id="PTHR11929:SF194">
    <property type="entry name" value="ALPHA-(1,3)-FUCOSYLTRANSFERASE 10"/>
    <property type="match status" value="1"/>
</dbReference>
<evidence type="ECO:0000256" key="2">
    <source>
        <dbReference type="ARBA" id="ARBA00022676"/>
    </source>
</evidence>
<evidence type="ECO:0000256" key="1">
    <source>
        <dbReference type="ARBA" id="ARBA00008919"/>
    </source>
</evidence>
<keyword evidence="3" id="KW-0808">Transferase</keyword>
<dbReference type="Gene3D" id="3.40.50.11660">
    <property type="entry name" value="Glycosyl transferase family 10, C-terminal domain"/>
    <property type="match status" value="1"/>
</dbReference>
<dbReference type="InterPro" id="IPR038577">
    <property type="entry name" value="GT10-like_C_sf"/>
</dbReference>
<dbReference type="RefSeq" id="WP_248683055.1">
    <property type="nucleotide sequence ID" value="NZ_JALPRY010000010.1"/>
</dbReference>
<reference evidence="5 6" key="1">
    <citation type="submission" date="2022-04" db="EMBL/GenBank/DDBJ databases">
        <title>Rhizobium coralii sp. nov., isolated from coral Turbinaria peltata.</title>
        <authorList>
            <person name="Sun H."/>
        </authorList>
    </citation>
    <scope>NUCLEOTIDE SEQUENCE [LARGE SCALE GENOMIC DNA]</scope>
    <source>
        <strain evidence="5 6">NTR19</strain>
    </source>
</reference>
<accession>A0ABT0IQQ6</accession>
<protein>
    <submittedName>
        <fullName evidence="5">Glycosyltransferase family 10</fullName>
    </submittedName>
</protein>
<keyword evidence="2" id="KW-0328">Glycosyltransferase</keyword>
<proteinExistence type="inferred from homology"/>
<evidence type="ECO:0000313" key="6">
    <source>
        <dbReference type="Proteomes" id="UP001202827"/>
    </source>
</evidence>
<feature type="domain" description="Fucosyltransferase C-terminal" evidence="4">
    <location>
        <begin position="154"/>
        <end position="263"/>
    </location>
</feature>
<dbReference type="InterPro" id="IPR001503">
    <property type="entry name" value="Glyco_trans_10"/>
</dbReference>
<dbReference type="Proteomes" id="UP001202827">
    <property type="component" value="Unassembled WGS sequence"/>
</dbReference>
<evidence type="ECO:0000256" key="3">
    <source>
        <dbReference type="ARBA" id="ARBA00022679"/>
    </source>
</evidence>